<name>A0ABM4U108_COFAR</name>
<dbReference type="PANTHER" id="PTHR33223">
    <property type="entry name" value="CCHC-TYPE DOMAIN-CONTAINING PROTEIN"/>
    <property type="match status" value="1"/>
</dbReference>
<keyword evidence="1" id="KW-1185">Reference proteome</keyword>
<gene>
    <name evidence="2" type="primary">LOC140004729</name>
</gene>
<dbReference type="RefSeq" id="XP_071900972.1">
    <property type="nucleotide sequence ID" value="XM_072044871.1"/>
</dbReference>
<evidence type="ECO:0000313" key="1">
    <source>
        <dbReference type="Proteomes" id="UP001652660"/>
    </source>
</evidence>
<evidence type="ECO:0008006" key="3">
    <source>
        <dbReference type="Google" id="ProtNLM"/>
    </source>
</evidence>
<dbReference type="GeneID" id="140004729"/>
<evidence type="ECO:0000313" key="2">
    <source>
        <dbReference type="RefSeq" id="XP_071900972.1"/>
    </source>
</evidence>
<protein>
    <recommendedName>
        <fullName evidence="3">Retrotransposon gag domain-containing protein</fullName>
    </recommendedName>
</protein>
<proteinExistence type="predicted"/>
<sequence length="131" mass="15064">MVQQFQYGGNATEDPNSHLSAFLEICDTIKFNGVSDDAIKLRLFPFSLRDKAKEGETLYEIWERYRELQRRCPHHGLSDWLVVQIFYNGLTYSTKTHVDVAAGEALMGKTAEEAQQLIEEMAANNYKWANE</sequence>
<organism evidence="1 2">
    <name type="scientific">Coffea arabica</name>
    <name type="common">Arabian coffee</name>
    <dbReference type="NCBI Taxonomy" id="13443"/>
    <lineage>
        <taxon>Eukaryota</taxon>
        <taxon>Viridiplantae</taxon>
        <taxon>Streptophyta</taxon>
        <taxon>Embryophyta</taxon>
        <taxon>Tracheophyta</taxon>
        <taxon>Spermatophyta</taxon>
        <taxon>Magnoliopsida</taxon>
        <taxon>eudicotyledons</taxon>
        <taxon>Gunneridae</taxon>
        <taxon>Pentapetalae</taxon>
        <taxon>asterids</taxon>
        <taxon>lamiids</taxon>
        <taxon>Gentianales</taxon>
        <taxon>Rubiaceae</taxon>
        <taxon>Ixoroideae</taxon>
        <taxon>Gardenieae complex</taxon>
        <taxon>Bertiereae - Coffeeae clade</taxon>
        <taxon>Coffeeae</taxon>
        <taxon>Coffea</taxon>
    </lineage>
</organism>
<accession>A0ABM4U108</accession>
<reference evidence="2" key="1">
    <citation type="submission" date="2025-08" db="UniProtKB">
        <authorList>
            <consortium name="RefSeq"/>
        </authorList>
    </citation>
    <scope>IDENTIFICATION</scope>
    <source>
        <tissue evidence="2">Leaves</tissue>
    </source>
</reference>
<dbReference type="PANTHER" id="PTHR33223:SF11">
    <property type="entry name" value="ELEMENT PROTEIN, PUTATIVE-RELATED"/>
    <property type="match status" value="1"/>
</dbReference>
<dbReference type="Proteomes" id="UP001652660">
    <property type="component" value="Chromosome 4c"/>
</dbReference>